<reference evidence="1" key="1">
    <citation type="submission" date="2021-03" db="EMBL/GenBank/DDBJ databases">
        <title>Draft genome sequence of rust myrtle Austropuccinia psidii MF-1, a brazilian biotype.</title>
        <authorList>
            <person name="Quecine M.C."/>
            <person name="Pachon D.M.R."/>
            <person name="Bonatelli M.L."/>
            <person name="Correr F.H."/>
            <person name="Franceschini L.M."/>
            <person name="Leite T.F."/>
            <person name="Margarido G.R.A."/>
            <person name="Almeida C.A."/>
            <person name="Ferrarezi J.A."/>
            <person name="Labate C.A."/>
        </authorList>
    </citation>
    <scope>NUCLEOTIDE SEQUENCE</scope>
    <source>
        <strain evidence="1">MF-1</strain>
    </source>
</reference>
<organism evidence="1 2">
    <name type="scientific">Austropuccinia psidii MF-1</name>
    <dbReference type="NCBI Taxonomy" id="1389203"/>
    <lineage>
        <taxon>Eukaryota</taxon>
        <taxon>Fungi</taxon>
        <taxon>Dikarya</taxon>
        <taxon>Basidiomycota</taxon>
        <taxon>Pucciniomycotina</taxon>
        <taxon>Pucciniomycetes</taxon>
        <taxon>Pucciniales</taxon>
        <taxon>Sphaerophragmiaceae</taxon>
        <taxon>Austropuccinia</taxon>
    </lineage>
</organism>
<dbReference type="AlphaFoldDB" id="A0A9Q3KMC1"/>
<proteinExistence type="predicted"/>
<gene>
    <name evidence="1" type="ORF">O181_122461</name>
</gene>
<keyword evidence="2" id="KW-1185">Reference proteome</keyword>
<sequence>MVSYAYDWFMQEPYRAANQSIHFQSSGSNFAKWVAGLNRVLCIALNSKLLAYNCSSLLENQSPQENRAILHFIDAKIPPDYALFIGVVPAHTTAQEFFDAIKARCCPGNCFQKLKVVCDLLDVLVENGAGQPKLNTTLILTLFRTFAIFQKLGVEADKLEGLLAQAVCHAPPNLGQVAFNQLQTAAILARGNEKPLLTFVGQVIINTSQKNRESTRRSSPFIYHVSEPLE</sequence>
<accession>A0A9Q3KMC1</accession>
<name>A0A9Q3KMC1_9BASI</name>
<dbReference type="EMBL" id="AVOT02113309">
    <property type="protein sequence ID" value="MBW0582746.1"/>
    <property type="molecule type" value="Genomic_DNA"/>
</dbReference>
<evidence type="ECO:0000313" key="2">
    <source>
        <dbReference type="Proteomes" id="UP000765509"/>
    </source>
</evidence>
<dbReference type="Proteomes" id="UP000765509">
    <property type="component" value="Unassembled WGS sequence"/>
</dbReference>
<evidence type="ECO:0000313" key="1">
    <source>
        <dbReference type="EMBL" id="MBW0582746.1"/>
    </source>
</evidence>
<dbReference type="OrthoDB" id="2505547at2759"/>
<comment type="caution">
    <text evidence="1">The sequence shown here is derived from an EMBL/GenBank/DDBJ whole genome shotgun (WGS) entry which is preliminary data.</text>
</comment>
<protein>
    <submittedName>
        <fullName evidence="1">Uncharacterized protein</fullName>
    </submittedName>
</protein>